<comment type="similarity">
    <text evidence="1">Belongs to the sulfatase family.</text>
</comment>
<reference evidence="7" key="1">
    <citation type="submission" date="2015-02" db="EMBL/GenBank/DDBJ databases">
        <title>Description and complete genome sequence of the first cultured representative of the subdivision 5 of the Verrucomicrobia phylum.</title>
        <authorList>
            <person name="Spring S."/>
            <person name="Bunk B."/>
            <person name="Sproer C."/>
            <person name="Klenk H.-P."/>
        </authorList>
    </citation>
    <scope>NUCLEOTIDE SEQUENCE [LARGE SCALE GENOMIC DNA]</scope>
    <source>
        <strain evidence="7">L21-Fru-AB</strain>
    </source>
</reference>
<name>A0A0G3EAX3_9BACT</name>
<dbReference type="Proteomes" id="UP000035268">
    <property type="component" value="Chromosome"/>
</dbReference>
<reference evidence="6 7" key="2">
    <citation type="journal article" date="2016" name="ISME J.">
        <title>Characterization of the first cultured representative of Verrucomicrobia subdivision 5 indicates the proposal of a novel phylum.</title>
        <authorList>
            <person name="Spring S."/>
            <person name="Bunk B."/>
            <person name="Sproer C."/>
            <person name="Schumann P."/>
            <person name="Rohde M."/>
            <person name="Tindall B.J."/>
            <person name="Klenk H.P."/>
        </authorList>
    </citation>
    <scope>NUCLEOTIDE SEQUENCE [LARGE SCALE GENOMIC DNA]</scope>
    <source>
        <strain evidence="6 7">L21-Fru-AB</strain>
    </source>
</reference>
<dbReference type="PANTHER" id="PTHR42693:SF53">
    <property type="entry name" value="ENDO-4-O-SULFATASE"/>
    <property type="match status" value="1"/>
</dbReference>
<evidence type="ECO:0000313" key="7">
    <source>
        <dbReference type="Proteomes" id="UP000035268"/>
    </source>
</evidence>
<protein>
    <submittedName>
        <fullName evidence="6">Arylsulfatase</fullName>
        <ecNumber evidence="6">3.1.6.1</ecNumber>
    </submittedName>
</protein>
<dbReference type="GO" id="GO:0046872">
    <property type="term" value="F:metal ion binding"/>
    <property type="evidence" value="ECO:0007669"/>
    <property type="project" value="UniProtKB-KW"/>
</dbReference>
<dbReference type="KEGG" id="vbl:L21SP4_00360"/>
<evidence type="ECO:0000256" key="2">
    <source>
        <dbReference type="ARBA" id="ARBA00022723"/>
    </source>
</evidence>
<dbReference type="SUPFAM" id="SSF53649">
    <property type="entry name" value="Alkaline phosphatase-like"/>
    <property type="match status" value="1"/>
</dbReference>
<dbReference type="PANTHER" id="PTHR42693">
    <property type="entry name" value="ARYLSULFATASE FAMILY MEMBER"/>
    <property type="match status" value="1"/>
</dbReference>
<dbReference type="GO" id="GO:0004065">
    <property type="term" value="F:arylsulfatase activity"/>
    <property type="evidence" value="ECO:0007669"/>
    <property type="project" value="UniProtKB-EC"/>
</dbReference>
<dbReference type="InterPro" id="IPR024607">
    <property type="entry name" value="Sulfatase_CS"/>
</dbReference>
<organism evidence="6 7">
    <name type="scientific">Kiritimatiella glycovorans</name>
    <dbReference type="NCBI Taxonomy" id="1307763"/>
    <lineage>
        <taxon>Bacteria</taxon>
        <taxon>Pseudomonadati</taxon>
        <taxon>Kiritimatiellota</taxon>
        <taxon>Kiritimatiellia</taxon>
        <taxon>Kiritimatiellales</taxon>
        <taxon>Kiritimatiellaceae</taxon>
        <taxon>Kiritimatiella</taxon>
    </lineage>
</organism>
<sequence length="490" mass="54756">MKRRDFLESMGAGTIGLSASRGLAMKAGHRAPNVIVILTDDLGYGDLGCYGNRRVPTPSLDRLASEGILFTDGYAPAAICTPTRYAMLTGRYPWRTWLKKGVVGEAPSLIDPARYTLPKMFRDAGYATGCIGKWHIGLGTEEDKRDIDWNHPPIEPNPNTHGFDYSFILPVGHFFPPYVYMENDHVWNHDPDDPIRVVWPERGKPTMEGGEQARYRQEDVTRDLVERVERFIDDHRRDPFFLYFATSKPHSPHIAHEDFQGRSRAGAYGDVLMELDWSVGEVIRHLEQRGLRENTLIVFASDNGGVGRMHGDLRDENYNPNTPLRGNKGDCLEGGVRVPFLVSWPARIAGGGRSSSVVCLTDLMASFATLLGRTLPEGAAPDSYDVLPALMDAGVQAPERPLVLQGRSGVLALRYDRHLYIGDPGNGDWDRSAERMPAADLKAQLYDLSLDRKEDFNLYDDLPGRASEMADILERLRSEDSLTVWSELGL</sequence>
<dbReference type="PROSITE" id="PS00149">
    <property type="entry name" value="SULFATASE_2"/>
    <property type="match status" value="1"/>
</dbReference>
<evidence type="ECO:0000313" key="6">
    <source>
        <dbReference type="EMBL" id="AKJ63641.1"/>
    </source>
</evidence>
<keyword evidence="4" id="KW-0106">Calcium</keyword>
<dbReference type="InterPro" id="IPR000917">
    <property type="entry name" value="Sulfatase_N"/>
</dbReference>
<dbReference type="STRING" id="1307763.L21SP4_00360"/>
<dbReference type="CDD" id="cd16143">
    <property type="entry name" value="ARS_like"/>
    <property type="match status" value="1"/>
</dbReference>
<evidence type="ECO:0000256" key="3">
    <source>
        <dbReference type="ARBA" id="ARBA00022801"/>
    </source>
</evidence>
<dbReference type="EMBL" id="CP010904">
    <property type="protein sequence ID" value="AKJ63641.1"/>
    <property type="molecule type" value="Genomic_DNA"/>
</dbReference>
<dbReference type="OrthoDB" id="9762324at2"/>
<dbReference type="Gene3D" id="3.40.720.10">
    <property type="entry name" value="Alkaline Phosphatase, subunit A"/>
    <property type="match status" value="1"/>
</dbReference>
<dbReference type="AlphaFoldDB" id="A0A0G3EAX3"/>
<accession>A0A0G3EAX3</accession>
<dbReference type="PROSITE" id="PS00523">
    <property type="entry name" value="SULFATASE_1"/>
    <property type="match status" value="1"/>
</dbReference>
<dbReference type="EC" id="3.1.6.1" evidence="6"/>
<gene>
    <name evidence="6" type="primary">atsA_5</name>
    <name evidence="6" type="ORF">L21SP4_00360</name>
</gene>
<dbReference type="RefSeq" id="WP_052881049.1">
    <property type="nucleotide sequence ID" value="NZ_CP010904.1"/>
</dbReference>
<keyword evidence="7" id="KW-1185">Reference proteome</keyword>
<dbReference type="InterPro" id="IPR050738">
    <property type="entry name" value="Sulfatase"/>
</dbReference>
<evidence type="ECO:0000256" key="4">
    <source>
        <dbReference type="ARBA" id="ARBA00022837"/>
    </source>
</evidence>
<keyword evidence="3 6" id="KW-0378">Hydrolase</keyword>
<dbReference type="InterPro" id="IPR017850">
    <property type="entry name" value="Alkaline_phosphatase_core_sf"/>
</dbReference>
<dbReference type="Pfam" id="PF00884">
    <property type="entry name" value="Sulfatase"/>
    <property type="match status" value="1"/>
</dbReference>
<proteinExistence type="inferred from homology"/>
<dbReference type="Gene3D" id="3.30.1120.10">
    <property type="match status" value="1"/>
</dbReference>
<feature type="domain" description="Sulfatase N-terminal" evidence="5">
    <location>
        <begin position="32"/>
        <end position="372"/>
    </location>
</feature>
<evidence type="ECO:0000256" key="1">
    <source>
        <dbReference type="ARBA" id="ARBA00008779"/>
    </source>
</evidence>
<dbReference type="PATRIC" id="fig|1609981.3.peg.376"/>
<evidence type="ECO:0000259" key="5">
    <source>
        <dbReference type="Pfam" id="PF00884"/>
    </source>
</evidence>
<keyword evidence="2" id="KW-0479">Metal-binding</keyword>